<dbReference type="EMBL" id="FNDX01000036">
    <property type="protein sequence ID" value="SDK24892.1"/>
    <property type="molecule type" value="Genomic_DNA"/>
</dbReference>
<keyword evidence="3" id="KW-1185">Reference proteome</keyword>
<name>A0A1G9ABZ0_9BACL</name>
<dbReference type="RefSeq" id="WP_090717615.1">
    <property type="nucleotide sequence ID" value="NZ_CBCSKY010000038.1"/>
</dbReference>
<dbReference type="AlphaFoldDB" id="A0A1G9ABZ0"/>
<evidence type="ECO:0000256" key="1">
    <source>
        <dbReference type="SAM" id="Phobius"/>
    </source>
</evidence>
<feature type="transmembrane region" description="Helical" evidence="1">
    <location>
        <begin position="46"/>
        <end position="66"/>
    </location>
</feature>
<gene>
    <name evidence="2" type="ORF">SAMN05216192_1369</name>
</gene>
<keyword evidence="1" id="KW-1133">Transmembrane helix</keyword>
<feature type="transmembrane region" description="Helical" evidence="1">
    <location>
        <begin position="105"/>
        <end position="133"/>
    </location>
</feature>
<dbReference type="Proteomes" id="UP000199050">
    <property type="component" value="Unassembled WGS sequence"/>
</dbReference>
<keyword evidence="1" id="KW-0472">Membrane</keyword>
<keyword evidence="1" id="KW-0812">Transmembrane</keyword>
<accession>A0A1G9ABZ0</accession>
<sequence length="143" mass="16067">MNSIIFRCRYVGMLMLLILSFKLLSVTQTGPGWEVPTFVFDEIREIQSKMIFLFLVEIVLIIYDAVKKNKPGTLSLLLYIPAVLFSFIIYSYGSEQVIFNLPGDAPALSAIVANSLFIGVPIACLLAGTLTYFRWKKGRDFTA</sequence>
<feature type="transmembrane region" description="Helical" evidence="1">
    <location>
        <begin position="7"/>
        <end position="26"/>
    </location>
</feature>
<evidence type="ECO:0000313" key="2">
    <source>
        <dbReference type="EMBL" id="SDK24892.1"/>
    </source>
</evidence>
<reference evidence="3" key="1">
    <citation type="submission" date="2016-10" db="EMBL/GenBank/DDBJ databases">
        <authorList>
            <person name="Varghese N."/>
            <person name="Submissions S."/>
        </authorList>
    </citation>
    <scope>NUCLEOTIDE SEQUENCE [LARGE SCALE GENOMIC DNA]</scope>
    <source>
        <strain evidence="3">CGMCC 1.11012</strain>
    </source>
</reference>
<protein>
    <submittedName>
        <fullName evidence="2">Uncharacterized protein</fullName>
    </submittedName>
</protein>
<dbReference type="STRING" id="1174501.SAMN05216192_1369"/>
<dbReference type="OrthoDB" id="9833181at2"/>
<proteinExistence type="predicted"/>
<organism evidence="2 3">
    <name type="scientific">Paenibacillus typhae</name>
    <dbReference type="NCBI Taxonomy" id="1174501"/>
    <lineage>
        <taxon>Bacteria</taxon>
        <taxon>Bacillati</taxon>
        <taxon>Bacillota</taxon>
        <taxon>Bacilli</taxon>
        <taxon>Bacillales</taxon>
        <taxon>Paenibacillaceae</taxon>
        <taxon>Paenibacillus</taxon>
    </lineage>
</organism>
<feature type="transmembrane region" description="Helical" evidence="1">
    <location>
        <begin position="73"/>
        <end position="93"/>
    </location>
</feature>
<evidence type="ECO:0000313" key="3">
    <source>
        <dbReference type="Proteomes" id="UP000199050"/>
    </source>
</evidence>